<name>A0A381Q4U9_9ZZZZ</name>
<protein>
    <recommendedName>
        <fullName evidence="1">LytR/CpsA/Psr regulator C-terminal domain-containing protein</fullName>
    </recommendedName>
</protein>
<sequence length="145" mass="16530">MLFGWSISKNFTTNNISNQIEIKSEDPKIKLFENEKSRTLRVAVLNGCGERGIGDQFSSFLNNSYGLIITRTENAKDEDGENKFDYENTKVIIINENNTNIENMLTILGMKISDSNIEFNSTIDFDEDIQIIVGKDYADFINLNK</sequence>
<gene>
    <name evidence="2" type="ORF">METZ01_LOCUS25971</name>
</gene>
<dbReference type="AlphaFoldDB" id="A0A381Q4U9"/>
<dbReference type="Pfam" id="PF13399">
    <property type="entry name" value="LytR_C"/>
    <property type="match status" value="1"/>
</dbReference>
<accession>A0A381Q4U9</accession>
<proteinExistence type="predicted"/>
<organism evidence="2">
    <name type="scientific">marine metagenome</name>
    <dbReference type="NCBI Taxonomy" id="408172"/>
    <lineage>
        <taxon>unclassified sequences</taxon>
        <taxon>metagenomes</taxon>
        <taxon>ecological metagenomes</taxon>
    </lineage>
</organism>
<reference evidence="2" key="1">
    <citation type="submission" date="2018-05" db="EMBL/GenBank/DDBJ databases">
        <authorList>
            <person name="Lanie J.A."/>
            <person name="Ng W.-L."/>
            <person name="Kazmierczak K.M."/>
            <person name="Andrzejewski T.M."/>
            <person name="Davidsen T.M."/>
            <person name="Wayne K.J."/>
            <person name="Tettelin H."/>
            <person name="Glass J.I."/>
            <person name="Rusch D."/>
            <person name="Podicherti R."/>
            <person name="Tsui H.-C.T."/>
            <person name="Winkler M.E."/>
        </authorList>
    </citation>
    <scope>NUCLEOTIDE SEQUENCE</scope>
</reference>
<dbReference type="EMBL" id="UINC01001168">
    <property type="protein sequence ID" value="SUZ73117.1"/>
    <property type="molecule type" value="Genomic_DNA"/>
</dbReference>
<feature type="domain" description="LytR/CpsA/Psr regulator C-terminal" evidence="1">
    <location>
        <begin position="40"/>
        <end position="137"/>
    </location>
</feature>
<evidence type="ECO:0000313" key="2">
    <source>
        <dbReference type="EMBL" id="SUZ73117.1"/>
    </source>
</evidence>
<evidence type="ECO:0000259" key="1">
    <source>
        <dbReference type="Pfam" id="PF13399"/>
    </source>
</evidence>
<dbReference type="InterPro" id="IPR027381">
    <property type="entry name" value="LytR/CpsA/Psr_C"/>
</dbReference>